<dbReference type="InterPro" id="IPR023471">
    <property type="entry name" value="CtaG/Cox11_dom_sf"/>
</dbReference>
<dbReference type="AlphaFoldDB" id="A0A8K0STM2"/>
<evidence type="ECO:0000259" key="8">
    <source>
        <dbReference type="Pfam" id="PF01593"/>
    </source>
</evidence>
<comment type="subcellular location">
    <subcellularLocation>
        <location evidence="2">Mitochondrion inner membrane</location>
        <topology evidence="2">Single-pass membrane protein</topology>
        <orientation evidence="2">Intermembrane side</orientation>
    </subcellularLocation>
</comment>
<gene>
    <name evidence="9" type="ORF">B0I35DRAFT_451076</name>
</gene>
<dbReference type="Gene3D" id="3.50.50.60">
    <property type="entry name" value="FAD/NAD(P)-binding domain"/>
    <property type="match status" value="1"/>
</dbReference>
<dbReference type="NCBIfam" id="NF003465">
    <property type="entry name" value="PRK05089.1"/>
    <property type="match status" value="1"/>
</dbReference>
<dbReference type="PANTHER" id="PTHR21320:SF3">
    <property type="entry name" value="CYTOCHROME C OXIDASE ASSEMBLY PROTEIN COX11, MITOCHONDRIAL-RELATED"/>
    <property type="match status" value="1"/>
</dbReference>
<evidence type="ECO:0000313" key="10">
    <source>
        <dbReference type="Proteomes" id="UP000813444"/>
    </source>
</evidence>
<dbReference type="Gene3D" id="1.10.405.10">
    <property type="entry name" value="Guanine Nucleotide Dissociation Inhibitor, domain 1"/>
    <property type="match status" value="1"/>
</dbReference>
<evidence type="ECO:0000256" key="5">
    <source>
        <dbReference type="ARBA" id="ARBA00023136"/>
    </source>
</evidence>
<evidence type="ECO:0000256" key="2">
    <source>
        <dbReference type="ARBA" id="ARBA00004243"/>
    </source>
</evidence>
<dbReference type="EMBL" id="JAGPNK010000006">
    <property type="protein sequence ID" value="KAH7320222.1"/>
    <property type="molecule type" value="Genomic_DNA"/>
</dbReference>
<accession>A0A8K0STM2</accession>
<comment type="function">
    <text evidence="1">Exerts its effect at some terminal stage of cytochrome c oxidase synthesis, probably by being involved in the insertion of the copper B into subunit I.</text>
</comment>
<dbReference type="GO" id="GO:0005507">
    <property type="term" value="F:copper ion binding"/>
    <property type="evidence" value="ECO:0007669"/>
    <property type="project" value="InterPro"/>
</dbReference>
<dbReference type="Pfam" id="PF01593">
    <property type="entry name" value="Amino_oxidase"/>
    <property type="match status" value="1"/>
</dbReference>
<evidence type="ECO:0000313" key="9">
    <source>
        <dbReference type="EMBL" id="KAH7320222.1"/>
    </source>
</evidence>
<evidence type="ECO:0000256" key="7">
    <source>
        <dbReference type="SAM" id="Phobius"/>
    </source>
</evidence>
<keyword evidence="10" id="KW-1185">Reference proteome</keyword>
<dbReference type="InterPro" id="IPR002937">
    <property type="entry name" value="Amino_oxidase"/>
</dbReference>
<dbReference type="Gene3D" id="2.60.370.10">
    <property type="entry name" value="Ctag/Cox11"/>
    <property type="match status" value="1"/>
</dbReference>
<dbReference type="OrthoDB" id="5977668at2759"/>
<protein>
    <submittedName>
        <fullName evidence="9">Cytochrome c oxidase assembly protein CtaG/Cox11-domain-containing protein</fullName>
    </submittedName>
</protein>
<evidence type="ECO:0000256" key="6">
    <source>
        <dbReference type="SAM" id="MobiDB-lite"/>
    </source>
</evidence>
<dbReference type="InterPro" id="IPR036188">
    <property type="entry name" value="FAD/NAD-bd_sf"/>
</dbReference>
<organism evidence="9 10">
    <name type="scientific">Stachybotrys elegans</name>
    <dbReference type="NCBI Taxonomy" id="80388"/>
    <lineage>
        <taxon>Eukaryota</taxon>
        <taxon>Fungi</taxon>
        <taxon>Dikarya</taxon>
        <taxon>Ascomycota</taxon>
        <taxon>Pezizomycotina</taxon>
        <taxon>Sordariomycetes</taxon>
        <taxon>Hypocreomycetidae</taxon>
        <taxon>Hypocreales</taxon>
        <taxon>Stachybotryaceae</taxon>
        <taxon>Stachybotrys</taxon>
    </lineage>
</organism>
<name>A0A8K0STM2_9HYPO</name>
<keyword evidence="3 7" id="KW-0812">Transmembrane</keyword>
<sequence>MYYRKKVAIVGGGSAGIAALWALNRTYHDVYLYEAADRLGGHANTVQWKKGKFTTAVDVGFTWMNETTFPNFAKFLDRLGVAMESTEMSFTVSRDGGAFEWARSDGRRGFRQWRSYLSPRIWRIVFDTVRFNHFALDVIMGGHNESVRQGVTNGCETKMETIGEFLQREGYSDAFRDDYLIPLVSALWSASPDKCSLDIPAATLIQFLWKQNLLSSSFTRQRWATLKEGSQAYVSAVMKGFPPNHLFLKTAVRRISNDAQGRVVLHLENGKSEVYDHVILATHGDEAMSIVDATATLQERAILSSFQTTQTEVVLHCDTSLMPKSRKAWSSWNYLSTSSPLISKTKIDQACLTYNLNKLQNIPRAPFGDVLLTLNPLHRPRPELTQGRYFYSNPLYTTAAIHAQKELRDIQNRRGISYAGAWTRYGFHEDGFTSGLFVAKEYLGAKLPFEFTDSTYNQGKRPTLGLGDHLLRLLILFIQVFVRGPLSSRLFGFRGGTSRPVPMGLLLLLQLPPAARAPSPSAEDPIDVRLDASHAAAASAAATAPNPPSIYGRGGARANQGEEPDAAVCAHAVTRRYYALSVSIGAVALAYSAVPLYKMVCQTIGWGGQPVRAHQPGDDGSDISSRVVPVKDAQRIRVTFNSSVSDTLPWKFVPQQREVSVLPGETALAFYKATNQGDKDIIGVATYSVTPAQCAPYFSKIQCFCFEEQRLNAGETVDMPVFFYLDPDLLNDINMRGVQTVTLNYTFFKARYDNNGRFQRPMAA</sequence>
<dbReference type="InterPro" id="IPR007533">
    <property type="entry name" value="Cyt_c_oxidase_assmbl_CtaG"/>
</dbReference>
<dbReference type="GO" id="GO:0005759">
    <property type="term" value="C:mitochondrial matrix"/>
    <property type="evidence" value="ECO:0007669"/>
    <property type="project" value="UniProtKB-ARBA"/>
</dbReference>
<feature type="region of interest" description="Disordered" evidence="6">
    <location>
        <begin position="539"/>
        <end position="558"/>
    </location>
</feature>
<comment type="caution">
    <text evidence="9">The sequence shown here is derived from an EMBL/GenBank/DDBJ whole genome shotgun (WGS) entry which is preliminary data.</text>
</comment>
<evidence type="ECO:0000256" key="3">
    <source>
        <dbReference type="ARBA" id="ARBA00022692"/>
    </source>
</evidence>
<dbReference type="Pfam" id="PF04442">
    <property type="entry name" value="CtaG_Cox11"/>
    <property type="match status" value="1"/>
</dbReference>
<keyword evidence="5 7" id="KW-0472">Membrane</keyword>
<feature type="transmembrane region" description="Helical" evidence="7">
    <location>
        <begin position="7"/>
        <end position="23"/>
    </location>
</feature>
<dbReference type="SUPFAM" id="SSF110111">
    <property type="entry name" value="Ctag/Cox11"/>
    <property type="match status" value="1"/>
</dbReference>
<evidence type="ECO:0000256" key="1">
    <source>
        <dbReference type="ARBA" id="ARBA00004007"/>
    </source>
</evidence>
<dbReference type="Gene3D" id="3.90.660.10">
    <property type="match status" value="1"/>
</dbReference>
<dbReference type="PANTHER" id="PTHR21320">
    <property type="entry name" value="CYTOCHROME C OXIDASE ASSEMBLY PROTEIN COX11-RELATED"/>
    <property type="match status" value="1"/>
</dbReference>
<reference evidence="9" key="1">
    <citation type="journal article" date="2021" name="Nat. Commun.">
        <title>Genetic determinants of endophytism in the Arabidopsis root mycobiome.</title>
        <authorList>
            <person name="Mesny F."/>
            <person name="Miyauchi S."/>
            <person name="Thiergart T."/>
            <person name="Pickel B."/>
            <person name="Atanasova L."/>
            <person name="Karlsson M."/>
            <person name="Huettel B."/>
            <person name="Barry K.W."/>
            <person name="Haridas S."/>
            <person name="Chen C."/>
            <person name="Bauer D."/>
            <person name="Andreopoulos W."/>
            <person name="Pangilinan J."/>
            <person name="LaButti K."/>
            <person name="Riley R."/>
            <person name="Lipzen A."/>
            <person name="Clum A."/>
            <person name="Drula E."/>
            <person name="Henrissat B."/>
            <person name="Kohler A."/>
            <person name="Grigoriev I.V."/>
            <person name="Martin F.M."/>
            <person name="Hacquard S."/>
        </authorList>
    </citation>
    <scope>NUCLEOTIDE SEQUENCE</scope>
    <source>
        <strain evidence="9">MPI-CAGE-CH-0235</strain>
    </source>
</reference>
<dbReference type="Proteomes" id="UP000813444">
    <property type="component" value="Unassembled WGS sequence"/>
</dbReference>
<dbReference type="GO" id="GO:0005743">
    <property type="term" value="C:mitochondrial inner membrane"/>
    <property type="evidence" value="ECO:0007669"/>
    <property type="project" value="UniProtKB-SubCell"/>
</dbReference>
<feature type="domain" description="Amine oxidase" evidence="8">
    <location>
        <begin position="15"/>
        <end position="325"/>
    </location>
</feature>
<proteinExistence type="inferred from homology"/>
<keyword evidence="4 7" id="KW-1133">Transmembrane helix</keyword>
<evidence type="ECO:0000256" key="4">
    <source>
        <dbReference type="ARBA" id="ARBA00022989"/>
    </source>
</evidence>
<dbReference type="SUPFAM" id="SSF51905">
    <property type="entry name" value="FAD/NAD(P)-binding domain"/>
    <property type="match status" value="1"/>
</dbReference>
<dbReference type="GO" id="GO:0016491">
    <property type="term" value="F:oxidoreductase activity"/>
    <property type="evidence" value="ECO:0007669"/>
    <property type="project" value="InterPro"/>
</dbReference>
<dbReference type="FunFam" id="2.60.370.10:FF:000001">
    <property type="entry name" value="COX11 cytochrome c oxidase assembly homolog"/>
    <property type="match status" value="1"/>
</dbReference>
<dbReference type="HAMAP" id="MF_00155">
    <property type="entry name" value="CtaG"/>
    <property type="match status" value="1"/>
</dbReference>